<reference evidence="7" key="1">
    <citation type="submission" date="2021-05" db="EMBL/GenBank/DDBJ databases">
        <title>The genome of the haptophyte Pavlova lutheri (Diacronema luteri, Pavlovales) - a model for lipid biosynthesis in eukaryotic algae.</title>
        <authorList>
            <person name="Hulatt C.J."/>
            <person name="Posewitz M.C."/>
        </authorList>
    </citation>
    <scope>NUCLEOTIDE SEQUENCE</scope>
    <source>
        <strain evidence="7">NIVA-4/92</strain>
    </source>
</reference>
<feature type="chain" id="PRO_5035276054" description="Sulfotransferase domain-containing protein" evidence="5">
    <location>
        <begin position="25"/>
        <end position="385"/>
    </location>
</feature>
<dbReference type="PANTHER" id="PTHR10605:SF56">
    <property type="entry name" value="BIFUNCTIONAL HEPARAN SULFATE N-DEACETYLASE_N-SULFOTRANSFERASE"/>
    <property type="match status" value="1"/>
</dbReference>
<evidence type="ECO:0000256" key="1">
    <source>
        <dbReference type="ARBA" id="ARBA00022679"/>
    </source>
</evidence>
<keyword evidence="5" id="KW-0732">Signal</keyword>
<name>A0A8J5XN51_DIALT</name>
<proteinExistence type="predicted"/>
<feature type="active site" description="For sulfotransferase activity" evidence="3">
    <location>
        <position position="74"/>
    </location>
</feature>
<feature type="signal peptide" evidence="5">
    <location>
        <begin position="1"/>
        <end position="24"/>
    </location>
</feature>
<organism evidence="7 8">
    <name type="scientific">Diacronema lutheri</name>
    <name type="common">Unicellular marine alga</name>
    <name type="synonym">Monochrysis lutheri</name>
    <dbReference type="NCBI Taxonomy" id="2081491"/>
    <lineage>
        <taxon>Eukaryota</taxon>
        <taxon>Haptista</taxon>
        <taxon>Haptophyta</taxon>
        <taxon>Pavlovophyceae</taxon>
        <taxon>Pavlovales</taxon>
        <taxon>Pavlovaceae</taxon>
        <taxon>Diacronema</taxon>
    </lineage>
</organism>
<dbReference type="InterPro" id="IPR037359">
    <property type="entry name" value="NST/OST"/>
</dbReference>
<sequence>MRRRRPRSFAIVAAILAAPGVVRAQTWPSDDLVTSTLPNGDAASSTRRQHTGAPATLCLLGHVAPTILMVGAQKCGSSSLWSDVMKHVKGTVSARAKVGVEPRHFSKEQHFFSKDARYRKGMAFYVSHYPTCQPGARALRAVDATPNYLRIPGTAARVHAAYAGHVRALRMIVIVRNPTDRLISWYGHIGTKRGISNLSIDEFAYANLREMRACAKKHWLPVESEAMWASACRNLRPPLYDALSGGMYAPQIAEWLHWFPARQIALVTFGGYLKRVKDVLTDLAAFIGQEPRSGASATHARALADASEVGVVRRRRAIEPSHRNVRSRGRAALSASTHAALTEFYRPHVDALIALLHRPAAQSMFSTPFRPARALTAPRLLDGSM</sequence>
<keyword evidence="1" id="KW-0808">Transferase</keyword>
<evidence type="ECO:0000256" key="3">
    <source>
        <dbReference type="PIRSR" id="PIRSR637359-1"/>
    </source>
</evidence>
<dbReference type="AlphaFoldDB" id="A0A8J5XN51"/>
<dbReference type="PANTHER" id="PTHR10605">
    <property type="entry name" value="HEPARAN SULFATE SULFOTRANSFERASE"/>
    <property type="match status" value="1"/>
</dbReference>
<comment type="caution">
    <text evidence="7">The sequence shown here is derived from an EMBL/GenBank/DDBJ whole genome shotgun (WGS) entry which is preliminary data.</text>
</comment>
<dbReference type="OrthoDB" id="411451at2759"/>
<keyword evidence="8" id="KW-1185">Reference proteome</keyword>
<dbReference type="Pfam" id="PF00685">
    <property type="entry name" value="Sulfotransfer_1"/>
    <property type="match status" value="1"/>
</dbReference>
<keyword evidence="2" id="KW-0325">Glycoprotein</keyword>
<evidence type="ECO:0000313" key="7">
    <source>
        <dbReference type="EMBL" id="KAG8463519.1"/>
    </source>
</evidence>
<accession>A0A8J5XN51</accession>
<evidence type="ECO:0000256" key="5">
    <source>
        <dbReference type="SAM" id="SignalP"/>
    </source>
</evidence>
<dbReference type="GO" id="GO:0008146">
    <property type="term" value="F:sulfotransferase activity"/>
    <property type="evidence" value="ECO:0007669"/>
    <property type="project" value="InterPro"/>
</dbReference>
<dbReference type="EMBL" id="JAGTXO010000016">
    <property type="protein sequence ID" value="KAG8463519.1"/>
    <property type="molecule type" value="Genomic_DNA"/>
</dbReference>
<dbReference type="InterPro" id="IPR027417">
    <property type="entry name" value="P-loop_NTPase"/>
</dbReference>
<evidence type="ECO:0000256" key="4">
    <source>
        <dbReference type="PIRSR" id="PIRSR637359-2"/>
    </source>
</evidence>
<feature type="domain" description="Sulfotransferase" evidence="6">
    <location>
        <begin position="66"/>
        <end position="290"/>
    </location>
</feature>
<dbReference type="Gene3D" id="3.40.50.300">
    <property type="entry name" value="P-loop containing nucleotide triphosphate hydrolases"/>
    <property type="match status" value="1"/>
</dbReference>
<dbReference type="OMA" id="WASACRN"/>
<dbReference type="SUPFAM" id="SSF52540">
    <property type="entry name" value="P-loop containing nucleoside triphosphate hydrolases"/>
    <property type="match status" value="1"/>
</dbReference>
<protein>
    <recommendedName>
        <fullName evidence="6">Sulfotransferase domain-containing protein</fullName>
    </recommendedName>
</protein>
<evidence type="ECO:0000259" key="6">
    <source>
        <dbReference type="Pfam" id="PF00685"/>
    </source>
</evidence>
<feature type="binding site" evidence="4">
    <location>
        <position position="176"/>
    </location>
    <ligand>
        <name>3'-phosphoadenylyl sulfate</name>
        <dbReference type="ChEBI" id="CHEBI:58339"/>
    </ligand>
</feature>
<evidence type="ECO:0000313" key="8">
    <source>
        <dbReference type="Proteomes" id="UP000751190"/>
    </source>
</evidence>
<feature type="binding site" evidence="4">
    <location>
        <position position="184"/>
    </location>
    <ligand>
        <name>3'-phosphoadenylyl sulfate</name>
        <dbReference type="ChEBI" id="CHEBI:58339"/>
    </ligand>
</feature>
<evidence type="ECO:0000256" key="2">
    <source>
        <dbReference type="ARBA" id="ARBA00023180"/>
    </source>
</evidence>
<gene>
    <name evidence="7" type="ORF">KFE25_005030</name>
</gene>
<dbReference type="Proteomes" id="UP000751190">
    <property type="component" value="Unassembled WGS sequence"/>
</dbReference>
<dbReference type="InterPro" id="IPR000863">
    <property type="entry name" value="Sulfotransferase_dom"/>
</dbReference>